<evidence type="ECO:0000313" key="1">
    <source>
        <dbReference type="EMBL" id="TCZ66430.1"/>
    </source>
</evidence>
<evidence type="ECO:0008006" key="3">
    <source>
        <dbReference type="Google" id="ProtNLM"/>
    </source>
</evidence>
<organism evidence="1 2">
    <name type="scientific">Flaviaesturariibacter aridisoli</name>
    <dbReference type="NCBI Taxonomy" id="2545761"/>
    <lineage>
        <taxon>Bacteria</taxon>
        <taxon>Pseudomonadati</taxon>
        <taxon>Bacteroidota</taxon>
        <taxon>Chitinophagia</taxon>
        <taxon>Chitinophagales</taxon>
        <taxon>Chitinophagaceae</taxon>
        <taxon>Flaviaestuariibacter</taxon>
    </lineage>
</organism>
<dbReference type="Proteomes" id="UP000295164">
    <property type="component" value="Unassembled WGS sequence"/>
</dbReference>
<dbReference type="InterPro" id="IPR017642">
    <property type="entry name" value="DNA_S_mod_DndB"/>
</dbReference>
<name>A0A4R4DVF6_9BACT</name>
<dbReference type="AlphaFoldDB" id="A0A4R4DVF6"/>
<dbReference type="EMBL" id="SKFH01000043">
    <property type="protein sequence ID" value="TCZ66430.1"/>
    <property type="molecule type" value="Genomic_DNA"/>
</dbReference>
<reference evidence="1 2" key="1">
    <citation type="submission" date="2019-03" db="EMBL/GenBank/DDBJ databases">
        <authorList>
            <person name="Kim M.K.M."/>
        </authorList>
    </citation>
    <scope>NUCLEOTIDE SEQUENCE [LARGE SCALE GENOMIC DNA]</scope>
    <source>
        <strain evidence="1 2">17J68-15</strain>
    </source>
</reference>
<dbReference type="Pfam" id="PF14072">
    <property type="entry name" value="DndB"/>
    <property type="match status" value="1"/>
</dbReference>
<keyword evidence="2" id="KW-1185">Reference proteome</keyword>
<evidence type="ECO:0000313" key="2">
    <source>
        <dbReference type="Proteomes" id="UP000295164"/>
    </source>
</evidence>
<dbReference type="RefSeq" id="WP_131853898.1">
    <property type="nucleotide sequence ID" value="NZ_SKFH01000043.1"/>
</dbReference>
<gene>
    <name evidence="1" type="ORF">E0486_16745</name>
</gene>
<accession>A0A4R4DVF6</accession>
<protein>
    <recommendedName>
        <fullName evidence="3">DGQHR domain-containing protein</fullName>
    </recommendedName>
</protein>
<dbReference type="OrthoDB" id="59486at2"/>
<comment type="caution">
    <text evidence="1">The sequence shown here is derived from an EMBL/GenBank/DDBJ whole genome shotgun (WGS) entry which is preliminary data.</text>
</comment>
<sequence>MEQKYEFANNVVERNPFLDDVFSVEQPIGITFNCTKNNNLGRPTFTTGLNMFQIFQHTDVSNDRMAPEEQSQRPLDLAHARGLALYILKGLVESAIIYKRRKGEPVNEKFGEIMAELGTQPYYTIPPMVANVRSLRVEDIRPLHDANHRVVGYQITLRNGDVLWIIDGQHRRKAIELVYDFLSDVTSFHKYPKPSLYPTKSKEKISADEIAVWNACKEVSKWCEIQVECHIALDIEQERQVFHDLNNRGKKVDKSLSLKFDNSNPINSYSSTELEPHIFDPRGFSVIEKDEVDWEEVKPSISRKQLVGVNAVLFRNKNNINGALPTEVTEYKKQIANQFWHQILDIPAILEEKHKLKTTAAQPVVLKALAKLYFDFFFGKNDELRTEENQQKLIDGINDFDFSHTNPAWRYYILKPEERALHGLEALSVYLPKDDEGKIRDLGAFDEKSQTFRFPRTHNDVYPLIGDILRWHCKLPSRNK</sequence>
<proteinExistence type="predicted"/>